<proteinExistence type="predicted"/>
<organism evidence="1 2">
    <name type="scientific">Neolewinella maritima</name>
    <dbReference type="NCBI Taxonomy" id="1383882"/>
    <lineage>
        <taxon>Bacteria</taxon>
        <taxon>Pseudomonadati</taxon>
        <taxon>Bacteroidota</taxon>
        <taxon>Saprospiria</taxon>
        <taxon>Saprospirales</taxon>
        <taxon>Lewinellaceae</taxon>
        <taxon>Neolewinella</taxon>
    </lineage>
</organism>
<gene>
    <name evidence="1" type="ORF">LEM8419_03568</name>
</gene>
<evidence type="ECO:0000313" key="2">
    <source>
        <dbReference type="Proteomes" id="UP000837803"/>
    </source>
</evidence>
<sequence>MGFSLTNLFQPTYDRSKDASLELAMEVDGHRLYKYRSINHLPLLRETVVRVGYVKMECGVRPEDSLTFCKMQSDAFNAGNVTEATQLLGFYQRQVQEFGSQRAALEIGGYAVLVDDEQHHETTQDYNELKARLCEKYSTVRLFFLSESVGYVTALNSSIEASLLMGQLTDPTRQQREREFLRSIRQPLCDGLWTVLTPPPSGWQRKLAAILQKT</sequence>
<name>A0ABM9B5Q2_9BACT</name>
<accession>A0ABM9B5Q2</accession>
<comment type="caution">
    <text evidence="1">The sequence shown here is derived from an EMBL/GenBank/DDBJ whole genome shotgun (WGS) entry which is preliminary data.</text>
</comment>
<evidence type="ECO:0000313" key="1">
    <source>
        <dbReference type="EMBL" id="CAH1002696.1"/>
    </source>
</evidence>
<dbReference type="Proteomes" id="UP000837803">
    <property type="component" value="Unassembled WGS sequence"/>
</dbReference>
<protein>
    <submittedName>
        <fullName evidence="1">Uncharacterized protein</fullName>
    </submittedName>
</protein>
<dbReference type="EMBL" id="CAKLPZ010000007">
    <property type="protein sequence ID" value="CAH1002696.1"/>
    <property type="molecule type" value="Genomic_DNA"/>
</dbReference>
<reference evidence="1" key="1">
    <citation type="submission" date="2021-12" db="EMBL/GenBank/DDBJ databases">
        <authorList>
            <person name="Rodrigo-Torres L."/>
            <person name="Arahal R. D."/>
            <person name="Lucena T."/>
        </authorList>
    </citation>
    <scope>NUCLEOTIDE SEQUENCE</scope>
    <source>
        <strain evidence="1">CECT 8419</strain>
    </source>
</reference>
<dbReference type="RefSeq" id="WP_238752518.1">
    <property type="nucleotide sequence ID" value="NZ_CAKLPZ010000007.1"/>
</dbReference>
<keyword evidence="2" id="KW-1185">Reference proteome</keyword>